<evidence type="ECO:0000256" key="12">
    <source>
        <dbReference type="PIRNR" id="PIRNR038945"/>
    </source>
</evidence>
<comment type="pathway">
    <text evidence="2 12">Amino-acid biosynthesis; L-threonine biosynthesis; L-threonine from L-aspartate: step 5/5.</text>
</comment>
<evidence type="ECO:0000256" key="5">
    <source>
        <dbReference type="ARBA" id="ARBA00018679"/>
    </source>
</evidence>
<evidence type="ECO:0000256" key="14">
    <source>
        <dbReference type="PIRSR" id="PIRSR038945-2"/>
    </source>
</evidence>
<dbReference type="Proteomes" id="UP000278149">
    <property type="component" value="Unassembled WGS sequence"/>
</dbReference>
<sequence length="392" mass="42571">MLEGYVLRCLSCGATYKPDPWLMRCPSCKGLLEPKLNDVEVSWEDFRGRKFGVWRYRELLPRVRYQVTMGEGGTPLIELKSNLFVKFEGANPTGSFKDRGMSVAISVAKEIGVKSVICASTGNTAASMSAYAARAGLKSFIVLPKGKVAKGKLAQASLHGATVVEISGSFDEALEAVIEASGKELGLYPLNSFNPWRLEGQKTLAYEISDELGVPDWVILPVGNAGNISALWKGFKELKSLGLIDRLPRLVGVQARGASPIVRAFREGRMEFFERPETVATAIRIGKPVNWPKALLALEESNGIATDVSDQEILEAQMMLGRMGIGVEPASAAPYAAYLNLLGREIGEDERVVLIATGHALKDPDIIPTPRPIEASSVEEAVEEIRRVIGRG</sequence>
<dbReference type="UniPathway" id="UPA00050">
    <property type="reaction ID" value="UER00065"/>
</dbReference>
<feature type="binding site" evidence="13">
    <location>
        <position position="357"/>
    </location>
    <ligand>
        <name>pyridoxal 5'-phosphate</name>
        <dbReference type="ChEBI" id="CHEBI:597326"/>
    </ligand>
</feature>
<evidence type="ECO:0000256" key="4">
    <source>
        <dbReference type="ARBA" id="ARBA00013028"/>
    </source>
</evidence>
<evidence type="ECO:0000313" key="17">
    <source>
        <dbReference type="Proteomes" id="UP000278149"/>
    </source>
</evidence>
<dbReference type="GO" id="GO:0004794">
    <property type="term" value="F:threonine deaminase activity"/>
    <property type="evidence" value="ECO:0007669"/>
    <property type="project" value="TreeGrafter"/>
</dbReference>
<evidence type="ECO:0000256" key="3">
    <source>
        <dbReference type="ARBA" id="ARBA00005517"/>
    </source>
</evidence>
<evidence type="ECO:0000256" key="1">
    <source>
        <dbReference type="ARBA" id="ARBA00001933"/>
    </source>
</evidence>
<dbReference type="PANTHER" id="PTHR48078">
    <property type="entry name" value="THREONINE DEHYDRATASE, MITOCHONDRIAL-RELATED"/>
    <property type="match status" value="1"/>
</dbReference>
<comment type="similarity">
    <text evidence="3 12">Belongs to the threonine synthase family.</text>
</comment>
<proteinExistence type="inferred from homology"/>
<dbReference type="InterPro" id="IPR026260">
    <property type="entry name" value="Thr_Synthase_bac/arc"/>
</dbReference>
<organism evidence="16 17">
    <name type="scientific">Candidatus Korarchaeum cryptofilum</name>
    <dbReference type="NCBI Taxonomy" id="498846"/>
    <lineage>
        <taxon>Archaea</taxon>
        <taxon>Thermoproteota</taxon>
        <taxon>Candidatus Korarchaeia</taxon>
        <taxon>Candidatus Korarchaeales</taxon>
        <taxon>Candidatus Korarchaeaceae</taxon>
        <taxon>Candidatus Korarchaeum</taxon>
    </lineage>
</organism>
<dbReference type="Gene3D" id="3.40.50.1100">
    <property type="match status" value="2"/>
</dbReference>
<dbReference type="Pfam" id="PF00291">
    <property type="entry name" value="PALP"/>
    <property type="match status" value="1"/>
</dbReference>
<evidence type="ECO:0000256" key="8">
    <source>
        <dbReference type="ARBA" id="ARBA00022898"/>
    </source>
</evidence>
<feature type="modified residue" description="N6-(pyridoxal phosphate)lysine" evidence="14">
    <location>
        <position position="97"/>
    </location>
</feature>
<keyword evidence="7 12" id="KW-0791">Threonine biosynthesis</keyword>
<dbReference type="EMBL" id="RCOR01000006">
    <property type="protein sequence ID" value="RSN70597.1"/>
    <property type="molecule type" value="Genomic_DNA"/>
</dbReference>
<keyword evidence="9 12" id="KW-0456">Lyase</keyword>
<reference evidence="16 17" key="1">
    <citation type="submission" date="2018-10" db="EMBL/GenBank/DDBJ databases">
        <title>Co-occurring genomic capacity for anaerobic methane metabolism and dissimilatory sulfite reduction discovered in the Korarchaeota.</title>
        <authorList>
            <person name="Mckay L.J."/>
            <person name="Dlakic M."/>
            <person name="Fields M.W."/>
            <person name="Delmont T.O."/>
            <person name="Eren A.M."/>
            <person name="Jay Z.J."/>
            <person name="Klingelsmith K.B."/>
            <person name="Rusch D.B."/>
            <person name="Inskeep W.P."/>
        </authorList>
    </citation>
    <scope>NUCLEOTIDE SEQUENCE [LARGE SCALE GENOMIC DNA]</scope>
    <source>
        <strain evidence="16 17">WS</strain>
    </source>
</reference>
<dbReference type="GO" id="GO:0009097">
    <property type="term" value="P:isoleucine biosynthetic process"/>
    <property type="evidence" value="ECO:0007669"/>
    <property type="project" value="TreeGrafter"/>
</dbReference>
<evidence type="ECO:0000256" key="10">
    <source>
        <dbReference type="ARBA" id="ARBA00049144"/>
    </source>
</evidence>
<evidence type="ECO:0000259" key="15">
    <source>
        <dbReference type="Pfam" id="PF00291"/>
    </source>
</evidence>
<evidence type="ECO:0000256" key="6">
    <source>
        <dbReference type="ARBA" id="ARBA00022605"/>
    </source>
</evidence>
<dbReference type="InterPro" id="IPR050147">
    <property type="entry name" value="Ser/Thr_Dehydratase"/>
</dbReference>
<dbReference type="GO" id="GO:0006567">
    <property type="term" value="P:L-threonine catabolic process"/>
    <property type="evidence" value="ECO:0007669"/>
    <property type="project" value="TreeGrafter"/>
</dbReference>
<dbReference type="GO" id="GO:0004795">
    <property type="term" value="F:threonine synthase activity"/>
    <property type="evidence" value="ECO:0007669"/>
    <property type="project" value="UniProtKB-UniRule"/>
</dbReference>
<dbReference type="AlphaFoldDB" id="A0A3R9RJM4"/>
<dbReference type="InterPro" id="IPR000634">
    <property type="entry name" value="Ser/Thr_deHydtase_PyrdxlP-BS"/>
</dbReference>
<dbReference type="GO" id="GO:0003941">
    <property type="term" value="F:L-serine ammonia-lyase activity"/>
    <property type="evidence" value="ECO:0007669"/>
    <property type="project" value="TreeGrafter"/>
</dbReference>
<gene>
    <name evidence="16" type="ORF">D9Q81_00905</name>
</gene>
<dbReference type="PANTHER" id="PTHR48078:SF6">
    <property type="entry name" value="L-THREONINE DEHYDRATASE CATABOLIC TDCB"/>
    <property type="match status" value="1"/>
</dbReference>
<comment type="cofactor">
    <cofactor evidence="1 12 13">
        <name>pyridoxal 5'-phosphate</name>
        <dbReference type="ChEBI" id="CHEBI:597326"/>
    </cofactor>
</comment>
<dbReference type="NCBIfam" id="TIGR00260">
    <property type="entry name" value="thrC"/>
    <property type="match status" value="1"/>
</dbReference>
<dbReference type="PROSITE" id="PS00165">
    <property type="entry name" value="DEHYDRATASE_SER_THR"/>
    <property type="match status" value="1"/>
</dbReference>
<comment type="catalytic activity">
    <reaction evidence="10 12">
        <text>O-phospho-L-homoserine + H2O = L-threonine + phosphate</text>
        <dbReference type="Rhea" id="RHEA:10840"/>
        <dbReference type="ChEBI" id="CHEBI:15377"/>
        <dbReference type="ChEBI" id="CHEBI:43474"/>
        <dbReference type="ChEBI" id="CHEBI:57590"/>
        <dbReference type="ChEBI" id="CHEBI:57926"/>
        <dbReference type="EC" id="4.2.3.1"/>
    </reaction>
</comment>
<keyword evidence="8 12" id="KW-0663">Pyridoxal phosphate</keyword>
<dbReference type="InterPro" id="IPR004450">
    <property type="entry name" value="Thr_synthase-like"/>
</dbReference>
<dbReference type="InterPro" id="IPR036052">
    <property type="entry name" value="TrpB-like_PALP_sf"/>
</dbReference>
<protein>
    <recommendedName>
        <fullName evidence="5 11">Threonine synthase</fullName>
        <ecNumber evidence="4 11">4.2.3.1</ecNumber>
    </recommendedName>
</protein>
<comment type="caution">
    <text evidence="16">The sequence shown here is derived from an EMBL/GenBank/DDBJ whole genome shotgun (WGS) entry which is preliminary data.</text>
</comment>
<evidence type="ECO:0000256" key="9">
    <source>
        <dbReference type="ARBA" id="ARBA00023239"/>
    </source>
</evidence>
<comment type="function">
    <text evidence="12">Catalyzes the gamma-elimination of phosphate from L-phosphohomoserine and the beta-addition of water to produce L-threonine.</text>
</comment>
<dbReference type="GO" id="GO:0030170">
    <property type="term" value="F:pyridoxal phosphate binding"/>
    <property type="evidence" value="ECO:0007669"/>
    <property type="project" value="InterPro"/>
</dbReference>
<dbReference type="GO" id="GO:0006565">
    <property type="term" value="P:L-serine catabolic process"/>
    <property type="evidence" value="ECO:0007669"/>
    <property type="project" value="TreeGrafter"/>
</dbReference>
<evidence type="ECO:0000256" key="7">
    <source>
        <dbReference type="ARBA" id="ARBA00022697"/>
    </source>
</evidence>
<dbReference type="EC" id="4.2.3.1" evidence="4 11"/>
<accession>A0A3R9RJM4</accession>
<dbReference type="PIRSF" id="PIRSF038945">
    <property type="entry name" value="Thr_synthase"/>
    <property type="match status" value="1"/>
</dbReference>
<dbReference type="CDD" id="cd01563">
    <property type="entry name" value="Thr-synth_1"/>
    <property type="match status" value="1"/>
</dbReference>
<feature type="binding site" evidence="13">
    <location>
        <begin position="223"/>
        <end position="227"/>
    </location>
    <ligand>
        <name>pyridoxal 5'-phosphate</name>
        <dbReference type="ChEBI" id="CHEBI:597326"/>
    </ligand>
</feature>
<dbReference type="FunFam" id="3.40.50.1100:FF:000014">
    <property type="entry name" value="Threonine synthase"/>
    <property type="match status" value="1"/>
</dbReference>
<dbReference type="OMA" id="MWGFQAS"/>
<evidence type="ECO:0000256" key="11">
    <source>
        <dbReference type="NCBIfam" id="TIGR00260"/>
    </source>
</evidence>
<dbReference type="SUPFAM" id="SSF53686">
    <property type="entry name" value="Tryptophan synthase beta subunit-like PLP-dependent enzymes"/>
    <property type="match status" value="1"/>
</dbReference>
<dbReference type="InterPro" id="IPR001926">
    <property type="entry name" value="TrpB-like_PALP"/>
</dbReference>
<evidence type="ECO:0000313" key="16">
    <source>
        <dbReference type="EMBL" id="RSN70597.1"/>
    </source>
</evidence>
<name>A0A3R9RJM4_9CREN</name>
<dbReference type="GO" id="GO:0009088">
    <property type="term" value="P:threonine biosynthetic process"/>
    <property type="evidence" value="ECO:0007669"/>
    <property type="project" value="UniProtKB-UniRule"/>
</dbReference>
<evidence type="ECO:0000256" key="2">
    <source>
        <dbReference type="ARBA" id="ARBA00004979"/>
    </source>
</evidence>
<feature type="domain" description="Tryptophan synthase beta chain-like PALP" evidence="15">
    <location>
        <begin position="67"/>
        <end position="358"/>
    </location>
</feature>
<dbReference type="GeneID" id="6094270"/>
<feature type="binding site" evidence="13">
    <location>
        <position position="123"/>
    </location>
    <ligand>
        <name>pyridoxal 5'-phosphate</name>
        <dbReference type="ChEBI" id="CHEBI:597326"/>
    </ligand>
</feature>
<keyword evidence="6 12" id="KW-0028">Amino-acid biosynthesis</keyword>
<evidence type="ECO:0000256" key="13">
    <source>
        <dbReference type="PIRSR" id="PIRSR038945-1"/>
    </source>
</evidence>
<dbReference type="RefSeq" id="WP_012309636.1">
    <property type="nucleotide sequence ID" value="NZ_RCOR01000006.1"/>
</dbReference>